<keyword evidence="1" id="KW-0472">Membrane</keyword>
<dbReference type="EMBL" id="FQVD01000003">
    <property type="protein sequence ID" value="SHE55744.1"/>
    <property type="molecule type" value="Genomic_DNA"/>
</dbReference>
<dbReference type="AlphaFoldDB" id="A0A1M4UGF3"/>
<dbReference type="Proteomes" id="UP000184436">
    <property type="component" value="Unassembled WGS sequence"/>
</dbReference>
<sequence length="87" mass="10328">MLRTYSLIYFNYLEISSLFIVIASSKYFIYKHSIYTLKAYFSKGLIEKVVSLPKYAFLGNDLKELPFYHFSPIKQKYIKSKGYPYPT</sequence>
<reference evidence="2 3" key="1">
    <citation type="submission" date="2016-11" db="EMBL/GenBank/DDBJ databases">
        <authorList>
            <person name="Jaros S."/>
            <person name="Januszkiewicz K."/>
            <person name="Wedrychowicz H."/>
        </authorList>
    </citation>
    <scope>NUCLEOTIDE SEQUENCE [LARGE SCALE GENOMIC DNA]</scope>
    <source>
        <strain evidence="2 3">DSM 26883</strain>
    </source>
</reference>
<name>A0A1M4UGF3_9BACE</name>
<evidence type="ECO:0000256" key="1">
    <source>
        <dbReference type="SAM" id="Phobius"/>
    </source>
</evidence>
<evidence type="ECO:0000313" key="2">
    <source>
        <dbReference type="EMBL" id="SHE55744.1"/>
    </source>
</evidence>
<evidence type="ECO:0000313" key="3">
    <source>
        <dbReference type="Proteomes" id="UP000184436"/>
    </source>
</evidence>
<keyword evidence="1" id="KW-1133">Transmembrane helix</keyword>
<proteinExistence type="predicted"/>
<keyword evidence="1" id="KW-0812">Transmembrane</keyword>
<keyword evidence="3" id="KW-1185">Reference proteome</keyword>
<feature type="transmembrane region" description="Helical" evidence="1">
    <location>
        <begin position="6"/>
        <end position="29"/>
    </location>
</feature>
<gene>
    <name evidence="2" type="ORF">SAMN05444349_103139</name>
</gene>
<protein>
    <submittedName>
        <fullName evidence="2">Uncharacterized protein</fullName>
    </submittedName>
</protein>
<accession>A0A1M4UGF3</accession>
<organism evidence="2 3">
    <name type="scientific">Bacteroides faecichinchillae</name>
    <dbReference type="NCBI Taxonomy" id="871325"/>
    <lineage>
        <taxon>Bacteria</taxon>
        <taxon>Pseudomonadati</taxon>
        <taxon>Bacteroidota</taxon>
        <taxon>Bacteroidia</taxon>
        <taxon>Bacteroidales</taxon>
        <taxon>Bacteroidaceae</taxon>
        <taxon>Bacteroides</taxon>
    </lineage>
</organism>